<accession>A0AAU8CKZ5</accession>
<proteinExistence type="predicted"/>
<evidence type="ECO:0000313" key="1">
    <source>
        <dbReference type="EMBL" id="XCG46717.1"/>
    </source>
</evidence>
<gene>
    <name evidence="1" type="ORF">ABVK50_15460</name>
</gene>
<reference evidence="1" key="1">
    <citation type="submission" date="2024-06" db="EMBL/GenBank/DDBJ databases">
        <title>Mesorhizobium karijinii sp. nov., a symbiont of the iconic Swainsona formosa from arid Australia.</title>
        <authorList>
            <person name="Hill Y.J."/>
            <person name="Watkin E.L.J."/>
            <person name="O'Hara G.W."/>
            <person name="Terpolilli J."/>
            <person name="Tye M.L."/>
            <person name="Kohlmeier M.G."/>
        </authorList>
    </citation>
    <scope>NUCLEOTIDE SEQUENCE</scope>
    <source>
        <strain evidence="1">WSM2240</strain>
    </source>
</reference>
<name>A0AAU8CKZ5_9HYPH</name>
<dbReference type="AlphaFoldDB" id="A0AAU8CKZ5"/>
<dbReference type="EMBL" id="CP159253">
    <property type="protein sequence ID" value="XCG46717.1"/>
    <property type="molecule type" value="Genomic_DNA"/>
</dbReference>
<dbReference type="RefSeq" id="WP_353645745.1">
    <property type="nucleotide sequence ID" value="NZ_CP159253.1"/>
</dbReference>
<organism evidence="1">
    <name type="scientific">Mesorhizobium sp. WSM2240</name>
    <dbReference type="NCBI Taxonomy" id="3228851"/>
    <lineage>
        <taxon>Bacteria</taxon>
        <taxon>Pseudomonadati</taxon>
        <taxon>Pseudomonadota</taxon>
        <taxon>Alphaproteobacteria</taxon>
        <taxon>Hyphomicrobiales</taxon>
        <taxon>Phyllobacteriaceae</taxon>
        <taxon>Mesorhizobium</taxon>
    </lineage>
</organism>
<protein>
    <submittedName>
        <fullName evidence="1">Uncharacterized protein</fullName>
    </submittedName>
</protein>
<sequence>MALTKHGDCHIWTGQMKQGKPYLKGVGNPVRHLLGIETDRIQVRLDCPREDPRCIKIDHQRVIVEQNHKYDDAPLPTWEDPRVTSSGFSQAQLDEIEEEVQALTEDPTLIEFFDNPDPRVKEEILRRVQAT</sequence>